<dbReference type="Pfam" id="PF25053">
    <property type="entry name" value="DUF7791"/>
    <property type="match status" value="1"/>
</dbReference>
<dbReference type="AlphaFoldDB" id="A0AA40CQ23"/>
<evidence type="ECO:0000259" key="2">
    <source>
        <dbReference type="Pfam" id="PF24883"/>
    </source>
</evidence>
<dbReference type="InterPro" id="IPR056884">
    <property type="entry name" value="NPHP3-like_N"/>
</dbReference>
<dbReference type="Proteomes" id="UP001174936">
    <property type="component" value="Unassembled WGS sequence"/>
</dbReference>
<evidence type="ECO:0008006" key="6">
    <source>
        <dbReference type="Google" id="ProtNLM"/>
    </source>
</evidence>
<protein>
    <recommendedName>
        <fullName evidence="6">NACHT domain-containing protein</fullName>
    </recommendedName>
</protein>
<feature type="domain" description="Nephrocystin 3-like N-terminal" evidence="2">
    <location>
        <begin position="203"/>
        <end position="334"/>
    </location>
</feature>
<reference evidence="4" key="1">
    <citation type="submission" date="2023-06" db="EMBL/GenBank/DDBJ databases">
        <title>Genome-scale phylogeny and comparative genomics of the fungal order Sordariales.</title>
        <authorList>
            <consortium name="Lawrence Berkeley National Laboratory"/>
            <person name="Hensen N."/>
            <person name="Bonometti L."/>
            <person name="Westerberg I."/>
            <person name="Brannstrom I.O."/>
            <person name="Guillou S."/>
            <person name="Cros-Aarteil S."/>
            <person name="Calhoun S."/>
            <person name="Haridas S."/>
            <person name="Kuo A."/>
            <person name="Mondo S."/>
            <person name="Pangilinan J."/>
            <person name="Riley R."/>
            <person name="Labutti K."/>
            <person name="Andreopoulos B."/>
            <person name="Lipzen A."/>
            <person name="Chen C."/>
            <person name="Yanf M."/>
            <person name="Daum C."/>
            <person name="Ng V."/>
            <person name="Clum A."/>
            <person name="Steindorff A."/>
            <person name="Ohm R."/>
            <person name="Martin F."/>
            <person name="Silar P."/>
            <person name="Natvig D."/>
            <person name="Lalanne C."/>
            <person name="Gautier V."/>
            <person name="Ament-Velasquez S.L."/>
            <person name="Kruys A."/>
            <person name="Hutchinson M.I."/>
            <person name="Powell A.J."/>
            <person name="Barry K."/>
            <person name="Miller A.N."/>
            <person name="Grigoriev I.V."/>
            <person name="Debuchy R."/>
            <person name="Gladieux P."/>
            <person name="Thoren M.H."/>
            <person name="Johannesson H."/>
        </authorList>
    </citation>
    <scope>NUCLEOTIDE SEQUENCE</scope>
    <source>
        <strain evidence="4">SMH2532-1</strain>
    </source>
</reference>
<evidence type="ECO:0000259" key="3">
    <source>
        <dbReference type="Pfam" id="PF25053"/>
    </source>
</evidence>
<evidence type="ECO:0000313" key="4">
    <source>
        <dbReference type="EMBL" id="KAK0646910.1"/>
    </source>
</evidence>
<keyword evidence="1" id="KW-0677">Repeat</keyword>
<dbReference type="PANTHER" id="PTHR10039:SF5">
    <property type="entry name" value="NACHT DOMAIN-CONTAINING PROTEIN"/>
    <property type="match status" value="1"/>
</dbReference>
<keyword evidence="5" id="KW-1185">Reference proteome</keyword>
<dbReference type="SUPFAM" id="SSF52540">
    <property type="entry name" value="P-loop containing nucleoside triphosphate hydrolases"/>
    <property type="match status" value="1"/>
</dbReference>
<comment type="caution">
    <text evidence="4">The sequence shown here is derived from an EMBL/GenBank/DDBJ whole genome shotgun (WGS) entry which is preliminary data.</text>
</comment>
<dbReference type="Gene3D" id="3.40.50.300">
    <property type="entry name" value="P-loop containing nucleotide triphosphate hydrolases"/>
    <property type="match status" value="1"/>
</dbReference>
<evidence type="ECO:0000313" key="5">
    <source>
        <dbReference type="Proteomes" id="UP001174936"/>
    </source>
</evidence>
<dbReference type="InterPro" id="IPR027417">
    <property type="entry name" value="P-loop_NTPase"/>
</dbReference>
<evidence type="ECO:0000256" key="1">
    <source>
        <dbReference type="ARBA" id="ARBA00022737"/>
    </source>
</evidence>
<organism evidence="4 5">
    <name type="scientific">Cercophora newfieldiana</name>
    <dbReference type="NCBI Taxonomy" id="92897"/>
    <lineage>
        <taxon>Eukaryota</taxon>
        <taxon>Fungi</taxon>
        <taxon>Dikarya</taxon>
        <taxon>Ascomycota</taxon>
        <taxon>Pezizomycotina</taxon>
        <taxon>Sordariomycetes</taxon>
        <taxon>Sordariomycetidae</taxon>
        <taxon>Sordariales</taxon>
        <taxon>Lasiosphaeriaceae</taxon>
        <taxon>Cercophora</taxon>
    </lineage>
</organism>
<dbReference type="Pfam" id="PF24883">
    <property type="entry name" value="NPHP3_N"/>
    <property type="match status" value="1"/>
</dbReference>
<name>A0AA40CQ23_9PEZI</name>
<dbReference type="InterPro" id="IPR056693">
    <property type="entry name" value="DUF7791"/>
</dbReference>
<accession>A0AA40CQ23</accession>
<feature type="domain" description="DUF7791" evidence="3">
    <location>
        <begin position="468"/>
        <end position="550"/>
    </location>
</feature>
<gene>
    <name evidence="4" type="ORF">B0T16DRAFT_458790</name>
</gene>
<dbReference type="EMBL" id="JAULSV010000004">
    <property type="protein sequence ID" value="KAK0646910.1"/>
    <property type="molecule type" value="Genomic_DNA"/>
</dbReference>
<proteinExistence type="predicted"/>
<sequence length="683" mass="76814">MEAIAGVGFAASILTFIDFSAKLVQGTYEVRRSGTTGENTHIANVLDDLQDVTHDLIAPESKARGNGALALLAKHDQQYAIREGLDKLQSEGQKASIESAKRLVSSNILNEAASSNESGETGSGKLAQLRGLLLAIQSIARTLPNENAILGRLYFDSIYLREDSVSDAEEGTFRWIADDRSESDSSASSSKSESFKRKEIAAKFQNFLQHEHGVYFVCGKPGSGKSTLMKFLAQEDRRWAGAKTLCLASFFFWNSSGTLQMSLEGLYRSILFEILRRCPGLMAAVFPNEWHPQNPQHSFSDVPFRFIELQKAVEKLLSIPTHRFCLFIDGLDEPHTAFIDTFRTPGRTLFLHELTRADIRQFVSAQISKHLEEYCPSGDLKDTDYAGVADEILERADGVFLWARLVVRSVLVGIINRDSIETLKKRVQSTPPDLNSPFAKILGSVEPVGWARSHKMLLLAPHNPFLGALLALDYSWLDDLETEDFPLHLATQPYDAEELQKRDQLVRRQLAAYTCGLLEMTEYRLGQDTNHSFFLVHFFHRTVRDYIKTRSESLWGPEFAIKPDTQAIPGLETYIRILIARMKFSPLTTGRSFSDYFLDETDTRGWNLRFSPEHGLGREFSMDYGHHVMRISCFLLSGHGSYALDRLKEQLQSRPPAKHEIAQILAASHFLENPCGEKPVQAL</sequence>
<dbReference type="PANTHER" id="PTHR10039">
    <property type="entry name" value="AMELOGENIN"/>
    <property type="match status" value="1"/>
</dbReference>